<proteinExistence type="predicted"/>
<dbReference type="InterPro" id="IPR028961">
    <property type="entry name" value="Imm21"/>
</dbReference>
<name>A0ABP9VMM1_9BACT</name>
<accession>A0ABP9VMM1</accession>
<reference evidence="1 2" key="1">
    <citation type="submission" date="2024-02" db="EMBL/GenBank/DDBJ databases">
        <title>Rhodopirellula caenicola NBRC 110016.</title>
        <authorList>
            <person name="Ichikawa N."/>
            <person name="Katano-Makiyama Y."/>
            <person name="Hidaka K."/>
        </authorList>
    </citation>
    <scope>NUCLEOTIDE SEQUENCE [LARGE SCALE GENOMIC DNA]</scope>
    <source>
        <strain evidence="1 2">NBRC 110016</strain>
    </source>
</reference>
<evidence type="ECO:0000313" key="2">
    <source>
        <dbReference type="Proteomes" id="UP001416858"/>
    </source>
</evidence>
<dbReference type="EMBL" id="BAABRO010000002">
    <property type="protein sequence ID" value="GAA5505911.1"/>
    <property type="molecule type" value="Genomic_DNA"/>
</dbReference>
<organism evidence="1 2">
    <name type="scientific">Novipirellula caenicola</name>
    <dbReference type="NCBI Taxonomy" id="1536901"/>
    <lineage>
        <taxon>Bacteria</taxon>
        <taxon>Pseudomonadati</taxon>
        <taxon>Planctomycetota</taxon>
        <taxon>Planctomycetia</taxon>
        <taxon>Pirellulales</taxon>
        <taxon>Pirellulaceae</taxon>
        <taxon>Novipirellula</taxon>
    </lineage>
</organism>
<dbReference type="Proteomes" id="UP001416858">
    <property type="component" value="Unassembled WGS sequence"/>
</dbReference>
<evidence type="ECO:0000313" key="1">
    <source>
        <dbReference type="EMBL" id="GAA5505911.1"/>
    </source>
</evidence>
<gene>
    <name evidence="1" type="ORF">Rcae01_01361</name>
</gene>
<protein>
    <submittedName>
        <fullName evidence="1">Uncharacterized protein</fullName>
    </submittedName>
</protein>
<keyword evidence="2" id="KW-1185">Reference proteome</keyword>
<sequence>MVRFHRGVVVNASPLSNRRQGNVTKIRFEDYSGAAPILLPVSILHYWRGFYLPADPEDGLPDLELPDGAFNICDDFDFSNPKTDYDRACSLSGAVETISVGPGKGLVFGAELDSLTWWQDQRMLVNGGLPTTSRLNEVTWSDELDWHTAESDFVLMNACDHGADPNLKNFFEVKLAAGEYLIQRGDSSDCRNVGNDPAFVLFRFLLKLDG</sequence>
<comment type="caution">
    <text evidence="1">The sequence shown here is derived from an EMBL/GenBank/DDBJ whole genome shotgun (WGS) entry which is preliminary data.</text>
</comment>
<dbReference type="Pfam" id="PF15589">
    <property type="entry name" value="Imm21"/>
    <property type="match status" value="1"/>
</dbReference>